<dbReference type="GO" id="GO:0008146">
    <property type="term" value="F:sulfotransferase activity"/>
    <property type="evidence" value="ECO:0007669"/>
    <property type="project" value="InterPro"/>
</dbReference>
<dbReference type="EMBL" id="JAATJV010274957">
    <property type="protein sequence ID" value="MBZ3876422.1"/>
    <property type="molecule type" value="Genomic_DNA"/>
</dbReference>
<feature type="domain" description="RanBD1" evidence="3">
    <location>
        <begin position="61"/>
        <end position="161"/>
    </location>
</feature>
<dbReference type="SUPFAM" id="SSF52540">
    <property type="entry name" value="P-loop containing nucleoside triphosphate hydrolases"/>
    <property type="match status" value="1"/>
</dbReference>
<keyword evidence="1" id="KW-0808">Transferase</keyword>
<evidence type="ECO:0000313" key="4">
    <source>
        <dbReference type="EMBL" id="MBZ3876422.1"/>
    </source>
</evidence>
<evidence type="ECO:0000256" key="2">
    <source>
        <dbReference type="SAM" id="MobiDB-lite"/>
    </source>
</evidence>
<dbReference type="AlphaFoldDB" id="A0AA41SY68"/>
<organism evidence="4 5">
    <name type="scientific">Sciurus carolinensis</name>
    <name type="common">Eastern gray squirrel</name>
    <dbReference type="NCBI Taxonomy" id="30640"/>
    <lineage>
        <taxon>Eukaryota</taxon>
        <taxon>Metazoa</taxon>
        <taxon>Chordata</taxon>
        <taxon>Craniata</taxon>
        <taxon>Vertebrata</taxon>
        <taxon>Euteleostomi</taxon>
        <taxon>Mammalia</taxon>
        <taxon>Eutheria</taxon>
        <taxon>Euarchontoglires</taxon>
        <taxon>Glires</taxon>
        <taxon>Rodentia</taxon>
        <taxon>Sciuromorpha</taxon>
        <taxon>Sciuridae</taxon>
        <taxon>Sciurinae</taxon>
        <taxon>Sciurini</taxon>
        <taxon>Sciurus</taxon>
    </lineage>
</organism>
<dbReference type="InterPro" id="IPR027417">
    <property type="entry name" value="P-loop_NTPase"/>
</dbReference>
<dbReference type="Pfam" id="PF00685">
    <property type="entry name" value="Sulfotransfer_1"/>
    <property type="match status" value="1"/>
</dbReference>
<dbReference type="InterPro" id="IPR000863">
    <property type="entry name" value="Sulfotransferase_dom"/>
</dbReference>
<feature type="region of interest" description="Disordered" evidence="2">
    <location>
        <begin position="163"/>
        <end position="204"/>
    </location>
</feature>
<evidence type="ECO:0000256" key="1">
    <source>
        <dbReference type="RuleBase" id="RU361155"/>
    </source>
</evidence>
<comment type="similarity">
    <text evidence="1">Belongs to the sulfotransferase 1 family.</text>
</comment>
<evidence type="ECO:0000259" key="3">
    <source>
        <dbReference type="PROSITE" id="PS50196"/>
    </source>
</evidence>
<dbReference type="PROSITE" id="PS50196">
    <property type="entry name" value="RANBD1"/>
    <property type="match status" value="1"/>
</dbReference>
<accession>A0AA41SY68</accession>
<protein>
    <recommendedName>
        <fullName evidence="1">Sulfotransferase</fullName>
        <ecNumber evidence="1">2.8.2.-</ecNumber>
    </recommendedName>
</protein>
<reference evidence="4" key="1">
    <citation type="submission" date="2020-03" db="EMBL/GenBank/DDBJ databases">
        <title>Studies in the Genomics of Life Span.</title>
        <authorList>
            <person name="Glass D."/>
        </authorList>
    </citation>
    <scope>NUCLEOTIDE SEQUENCE</scope>
    <source>
        <strain evidence="4">SUZIE</strain>
        <tissue evidence="4">Muscle</tissue>
    </source>
</reference>
<keyword evidence="5" id="KW-1185">Reference proteome</keyword>
<comment type="caution">
    <text evidence="4">The sequence shown here is derived from an EMBL/GenBank/DDBJ whole genome shotgun (WGS) entry which is preliminary data.</text>
</comment>
<dbReference type="SUPFAM" id="SSF50729">
    <property type="entry name" value="PH domain-like"/>
    <property type="match status" value="1"/>
</dbReference>
<gene>
    <name evidence="4" type="ORF">SUZIE_137860</name>
</gene>
<dbReference type="Proteomes" id="UP001166674">
    <property type="component" value="Unassembled WGS sequence"/>
</dbReference>
<dbReference type="EC" id="2.8.2.-" evidence="1"/>
<dbReference type="InterPro" id="IPR000156">
    <property type="entry name" value="Ran_bind_dom"/>
</dbReference>
<evidence type="ECO:0000313" key="5">
    <source>
        <dbReference type="Proteomes" id="UP001166674"/>
    </source>
</evidence>
<sequence>MTDDHVWFEGLPFPIVGYSSELIKEACTKFVIKDEDTVMVSHPKSGSHWLMEILCLIHSKGDTKWIQSVPIWYLLKVDSVLERRAVLEMVISGLLHCRLTIETLPKERDTQRKTKSEKFGTHADFADEYPKPELLSLHFLNSEDAQKFKAKFEECRKAIEEREEKVGLGKNDNAEKVTEKLEARSVKEENKEPREETQEKLEKQ</sequence>
<dbReference type="Gene3D" id="3.40.50.300">
    <property type="entry name" value="P-loop containing nucleotide triphosphate hydrolases"/>
    <property type="match status" value="1"/>
</dbReference>
<name>A0AA41SY68_SCICA</name>
<proteinExistence type="inferred from homology"/>